<accession>R7RQC6</accession>
<feature type="domain" description="Stress-response A/B barrel" evidence="1">
    <location>
        <begin position="2"/>
        <end position="98"/>
    </location>
</feature>
<dbReference type="PANTHER" id="PTHR37832:SF1">
    <property type="entry name" value="STRESS-RESPONSE A_B BARREL DOMAIN-CONTAINING PROTEIN"/>
    <property type="match status" value="1"/>
</dbReference>
<evidence type="ECO:0000313" key="3">
    <source>
        <dbReference type="Proteomes" id="UP000014923"/>
    </source>
</evidence>
<name>R7RQC6_9CLOT</name>
<dbReference type="RefSeq" id="WP_018660747.1">
    <property type="nucleotide sequence ID" value="NZ_HF952018.1"/>
</dbReference>
<dbReference type="InterPro" id="IPR013097">
    <property type="entry name" value="Dabb"/>
</dbReference>
<proteinExistence type="predicted"/>
<dbReference type="AlphaFoldDB" id="R7RQC6"/>
<dbReference type="OrthoDB" id="9808130at2"/>
<dbReference type="PANTHER" id="PTHR37832">
    <property type="entry name" value="BLL2683 PROTEIN"/>
    <property type="match status" value="1"/>
</dbReference>
<dbReference type="HOGENOM" id="CLU_080664_3_0_9"/>
<protein>
    <submittedName>
        <fullName evidence="2">Stress responsive alpha-beta barrel domain protein Dabb</fullName>
    </submittedName>
</protein>
<gene>
    <name evidence="2" type="ORF">TCEL_01435</name>
</gene>
<dbReference type="Gene3D" id="3.30.70.100">
    <property type="match status" value="1"/>
</dbReference>
<dbReference type="eggNOG" id="COG4627">
    <property type="taxonomic scope" value="Bacteria"/>
</dbReference>
<dbReference type="PROSITE" id="PS51502">
    <property type="entry name" value="S_R_A_B_BARREL"/>
    <property type="match status" value="1"/>
</dbReference>
<dbReference type="InterPro" id="IPR011008">
    <property type="entry name" value="Dimeric_a/b-barrel"/>
</dbReference>
<dbReference type="EMBL" id="CAVN010000088">
    <property type="protein sequence ID" value="CDF57521.1"/>
    <property type="molecule type" value="Genomic_DNA"/>
</dbReference>
<organism evidence="2 3">
    <name type="scientific">Thermobrachium celere DSM 8682</name>
    <dbReference type="NCBI Taxonomy" id="941824"/>
    <lineage>
        <taxon>Bacteria</taxon>
        <taxon>Bacillati</taxon>
        <taxon>Bacillota</taxon>
        <taxon>Clostridia</taxon>
        <taxon>Eubacteriales</taxon>
        <taxon>Clostridiaceae</taxon>
        <taxon>Thermobrachium</taxon>
    </lineage>
</organism>
<comment type="caution">
    <text evidence="2">The sequence shown here is derived from an EMBL/GenBank/DDBJ whole genome shotgun (WGS) entry which is preliminary data.</text>
</comment>
<sequence>MIKHIVMWKLKDFAEGKNKLENARIIKESVEGLKDKIKEIKYIEIGINSFNDPQAYDVVLISEFENYSDLESYQNHPEHVKVAEFISKVREARVVVDYEV</sequence>
<dbReference type="Proteomes" id="UP000014923">
    <property type="component" value="Unassembled WGS sequence"/>
</dbReference>
<evidence type="ECO:0000313" key="2">
    <source>
        <dbReference type="EMBL" id="CDF57521.1"/>
    </source>
</evidence>
<dbReference type="SMART" id="SM00886">
    <property type="entry name" value="Dabb"/>
    <property type="match status" value="1"/>
</dbReference>
<dbReference type="SUPFAM" id="SSF54909">
    <property type="entry name" value="Dimeric alpha+beta barrel"/>
    <property type="match status" value="1"/>
</dbReference>
<evidence type="ECO:0000259" key="1">
    <source>
        <dbReference type="PROSITE" id="PS51502"/>
    </source>
</evidence>
<reference evidence="2" key="1">
    <citation type="submission" date="2013-03" db="EMBL/GenBank/DDBJ databases">
        <title>Draft genome sequence of the hydrogen-ethanol-producing anaerobic alkalithermophilic Caloramator celere.</title>
        <authorList>
            <person name="Ciranna A."/>
            <person name="Larjo A."/>
            <person name="Kivisto A."/>
            <person name="Santala V."/>
            <person name="Roos C."/>
            <person name="Karp M."/>
        </authorList>
    </citation>
    <scope>NUCLEOTIDE SEQUENCE [LARGE SCALE GENOMIC DNA]</scope>
    <source>
        <strain evidence="2">DSM 8682</strain>
    </source>
</reference>
<dbReference type="Pfam" id="PF07876">
    <property type="entry name" value="Dabb"/>
    <property type="match status" value="1"/>
</dbReference>
<keyword evidence="3" id="KW-1185">Reference proteome</keyword>